<evidence type="ECO:0000259" key="13">
    <source>
        <dbReference type="PROSITE" id="PS51098"/>
    </source>
</evidence>
<dbReference type="InterPro" id="IPR050558">
    <property type="entry name" value="PTS_Sugar-Specific_Components"/>
</dbReference>
<dbReference type="PANTHER" id="PTHR30175">
    <property type="entry name" value="PHOSPHOTRANSFERASE SYSTEM TRANSPORT PROTEIN"/>
    <property type="match status" value="1"/>
</dbReference>
<dbReference type="InterPro" id="IPR036878">
    <property type="entry name" value="Glu_permease_IIB"/>
</dbReference>
<keyword evidence="8" id="KW-0418">Kinase</keyword>
<dbReference type="SUPFAM" id="SSF55604">
    <property type="entry name" value="Glucose permease domain IIB"/>
    <property type="match status" value="1"/>
</dbReference>
<feature type="transmembrane region" description="Helical" evidence="12">
    <location>
        <begin position="150"/>
        <end position="175"/>
    </location>
</feature>
<dbReference type="InterPro" id="IPR013013">
    <property type="entry name" value="PTS_EIIC_1"/>
</dbReference>
<evidence type="ECO:0000256" key="8">
    <source>
        <dbReference type="ARBA" id="ARBA00022777"/>
    </source>
</evidence>
<keyword evidence="10 12" id="KW-0472">Membrane</keyword>
<keyword evidence="5" id="KW-0808">Transferase</keyword>
<evidence type="ECO:0000259" key="14">
    <source>
        <dbReference type="PROSITE" id="PS51103"/>
    </source>
</evidence>
<feature type="transmembrane region" description="Helical" evidence="12">
    <location>
        <begin position="441"/>
        <end position="463"/>
    </location>
</feature>
<dbReference type="PANTHER" id="PTHR30175:SF4">
    <property type="entry name" value="PTS SYSTEM TREHALOSE-SPECIFIC EIIBC COMPONENT"/>
    <property type="match status" value="1"/>
</dbReference>
<dbReference type="PROSITE" id="PS01035">
    <property type="entry name" value="PTS_EIIB_TYPE_1_CYS"/>
    <property type="match status" value="1"/>
</dbReference>
<dbReference type="InterPro" id="IPR011296">
    <property type="entry name" value="PTS_IIBC_treh"/>
</dbReference>
<dbReference type="NCBIfam" id="NF008236">
    <property type="entry name" value="PRK11007.1"/>
    <property type="match status" value="1"/>
</dbReference>
<feature type="transmembrane region" description="Helical" evidence="12">
    <location>
        <begin position="187"/>
        <end position="209"/>
    </location>
</feature>
<evidence type="ECO:0000256" key="5">
    <source>
        <dbReference type="ARBA" id="ARBA00022679"/>
    </source>
</evidence>
<dbReference type="NCBIfam" id="TIGR00826">
    <property type="entry name" value="EIIB_glc"/>
    <property type="match status" value="1"/>
</dbReference>
<dbReference type="Pfam" id="PF02378">
    <property type="entry name" value="PTS_EIIC"/>
    <property type="match status" value="1"/>
</dbReference>
<dbReference type="CDD" id="cd00212">
    <property type="entry name" value="PTS_IIB_glc"/>
    <property type="match status" value="1"/>
</dbReference>
<dbReference type="GO" id="GO:0009401">
    <property type="term" value="P:phosphoenolpyruvate-dependent sugar phosphotransferase system"/>
    <property type="evidence" value="ECO:0007669"/>
    <property type="project" value="UniProtKB-KW"/>
</dbReference>
<dbReference type="RefSeq" id="WP_069125969.1">
    <property type="nucleotide sequence ID" value="NZ_CP023483.1"/>
</dbReference>
<feature type="transmembrane region" description="Helical" evidence="12">
    <location>
        <begin position="343"/>
        <end position="366"/>
    </location>
</feature>
<evidence type="ECO:0000256" key="7">
    <source>
        <dbReference type="ARBA" id="ARBA00022692"/>
    </source>
</evidence>
<dbReference type="OrthoDB" id="9769191at2"/>
<evidence type="ECO:0000256" key="11">
    <source>
        <dbReference type="PROSITE-ProRule" id="PRU00421"/>
    </source>
</evidence>
<dbReference type="Proteomes" id="UP000243591">
    <property type="component" value="Chromosome"/>
</dbReference>
<protein>
    <submittedName>
        <fullName evidence="15">PTS trehalose transporter subunit IIBC</fullName>
    </submittedName>
</protein>
<keyword evidence="16" id="KW-1185">Reference proteome</keyword>
<feature type="transmembrane region" description="Helical" evidence="12">
    <location>
        <begin position="400"/>
        <end position="421"/>
    </location>
</feature>
<dbReference type="NCBIfam" id="TIGR01992">
    <property type="entry name" value="PTS-IIBC-Tre"/>
    <property type="match status" value="1"/>
</dbReference>
<comment type="subcellular location">
    <subcellularLocation>
        <location evidence="1">Cell membrane</location>
        <topology evidence="1">Multi-pass membrane protein</topology>
    </subcellularLocation>
</comment>
<dbReference type="InterPro" id="IPR001996">
    <property type="entry name" value="PTS_IIB_1"/>
</dbReference>
<keyword evidence="9 12" id="KW-1133">Transmembrane helix</keyword>
<feature type="transmembrane region" description="Helical" evidence="12">
    <location>
        <begin position="315"/>
        <end position="337"/>
    </location>
</feature>
<reference evidence="15 16" key="1">
    <citation type="submission" date="2017-09" db="EMBL/GenBank/DDBJ databases">
        <title>Complete Genome Sequences of Two Strains of the Meat Spoilage Bacterium Brochothrix thermosphacta Isolated from Ground Chicken.</title>
        <authorList>
            <person name="Paoli G.C."/>
            <person name="Wijey C."/>
            <person name="Chen C.-Y."/>
            <person name="Nguyen L."/>
            <person name="Yan X."/>
            <person name="Irwin P.L."/>
        </authorList>
    </citation>
    <scope>NUCLEOTIDE SEQUENCE [LARGE SCALE GENOMIC DNA]</scope>
    <source>
        <strain evidence="15 16">BI</strain>
    </source>
</reference>
<feature type="active site" description="Phosphocysteine intermediate; for EIIB activity" evidence="11">
    <location>
        <position position="27"/>
    </location>
</feature>
<evidence type="ECO:0000256" key="3">
    <source>
        <dbReference type="ARBA" id="ARBA00022475"/>
    </source>
</evidence>
<gene>
    <name evidence="15" type="ORF">CNY62_07265</name>
</gene>
<keyword evidence="7 12" id="KW-0812">Transmembrane</keyword>
<proteinExistence type="predicted"/>
<evidence type="ECO:0000256" key="4">
    <source>
        <dbReference type="ARBA" id="ARBA00022597"/>
    </source>
</evidence>
<dbReference type="Gene3D" id="3.30.1360.60">
    <property type="entry name" value="Glucose permease domain IIB"/>
    <property type="match status" value="1"/>
</dbReference>
<keyword evidence="4" id="KW-0762">Sugar transport</keyword>
<feature type="domain" description="PTS EIIB type-1" evidence="13">
    <location>
        <begin position="5"/>
        <end position="88"/>
    </location>
</feature>
<evidence type="ECO:0000313" key="15">
    <source>
        <dbReference type="EMBL" id="ATF26206.1"/>
    </source>
</evidence>
<dbReference type="GO" id="GO:0090589">
    <property type="term" value="F:protein-phosphocysteine-trehalose phosphotransferase system transporter activity"/>
    <property type="evidence" value="ECO:0007669"/>
    <property type="project" value="TreeGrafter"/>
</dbReference>
<evidence type="ECO:0000256" key="9">
    <source>
        <dbReference type="ARBA" id="ARBA00022989"/>
    </source>
</evidence>
<evidence type="ECO:0000256" key="12">
    <source>
        <dbReference type="SAM" id="Phobius"/>
    </source>
</evidence>
<organism evidence="15 16">
    <name type="scientific">Brochothrix thermosphacta</name>
    <name type="common">Microbacterium thermosphactum</name>
    <dbReference type="NCBI Taxonomy" id="2756"/>
    <lineage>
        <taxon>Bacteria</taxon>
        <taxon>Bacillati</taxon>
        <taxon>Bacillota</taxon>
        <taxon>Bacilli</taxon>
        <taxon>Bacillales</taxon>
        <taxon>Listeriaceae</taxon>
        <taxon>Brochothrix</taxon>
    </lineage>
</organism>
<dbReference type="GO" id="GO:0008982">
    <property type="term" value="F:protein-N(PI)-phosphohistidine-sugar phosphotransferase activity"/>
    <property type="evidence" value="ECO:0007669"/>
    <property type="project" value="InterPro"/>
</dbReference>
<dbReference type="EMBL" id="CP023483">
    <property type="protein sequence ID" value="ATF26206.1"/>
    <property type="molecule type" value="Genomic_DNA"/>
</dbReference>
<feature type="transmembrane region" description="Helical" evidence="12">
    <location>
        <begin position="107"/>
        <end position="130"/>
    </location>
</feature>
<evidence type="ECO:0000313" key="16">
    <source>
        <dbReference type="Proteomes" id="UP000243591"/>
    </source>
</evidence>
<keyword evidence="3" id="KW-1003">Cell membrane</keyword>
<dbReference type="STRING" id="2756.BFR44_10215"/>
<accession>A0A1D2LGH0</accession>
<keyword evidence="2" id="KW-0813">Transport</keyword>
<dbReference type="GO" id="GO:0015574">
    <property type="term" value="F:trehalose transmembrane transporter activity"/>
    <property type="evidence" value="ECO:0007669"/>
    <property type="project" value="InterPro"/>
</dbReference>
<dbReference type="InterPro" id="IPR003352">
    <property type="entry name" value="PTS_EIIC"/>
</dbReference>
<dbReference type="PROSITE" id="PS51103">
    <property type="entry name" value="PTS_EIIC_TYPE_1"/>
    <property type="match status" value="1"/>
</dbReference>
<evidence type="ECO:0000256" key="2">
    <source>
        <dbReference type="ARBA" id="ARBA00022448"/>
    </source>
</evidence>
<dbReference type="GO" id="GO:0016301">
    <property type="term" value="F:kinase activity"/>
    <property type="evidence" value="ECO:0007669"/>
    <property type="project" value="UniProtKB-KW"/>
</dbReference>
<dbReference type="GO" id="GO:0005886">
    <property type="term" value="C:plasma membrane"/>
    <property type="evidence" value="ECO:0007669"/>
    <property type="project" value="UniProtKB-SubCell"/>
</dbReference>
<dbReference type="KEGG" id="bths:CNY62_07265"/>
<dbReference type="InterPro" id="IPR018113">
    <property type="entry name" value="PTrfase_EIIB_Cys"/>
</dbReference>
<dbReference type="FunFam" id="3.30.1360.60:FF:000001">
    <property type="entry name" value="PTS system glucose-specific IIBC component PtsG"/>
    <property type="match status" value="1"/>
</dbReference>
<dbReference type="AlphaFoldDB" id="A0A1D2LGH0"/>
<evidence type="ECO:0000256" key="6">
    <source>
        <dbReference type="ARBA" id="ARBA00022683"/>
    </source>
</evidence>
<evidence type="ECO:0000256" key="10">
    <source>
        <dbReference type="ARBA" id="ARBA00023136"/>
    </source>
</evidence>
<evidence type="ECO:0000256" key="1">
    <source>
        <dbReference type="ARBA" id="ARBA00004651"/>
    </source>
</evidence>
<dbReference type="PROSITE" id="PS51098">
    <property type="entry name" value="PTS_EIIB_TYPE_1"/>
    <property type="match status" value="1"/>
</dbReference>
<feature type="transmembrane region" description="Helical" evidence="12">
    <location>
        <begin position="261"/>
        <end position="282"/>
    </location>
</feature>
<feature type="domain" description="PTS EIIC type-1" evidence="14">
    <location>
        <begin position="122"/>
        <end position="471"/>
    </location>
</feature>
<sequence length="471" mass="50216">MSFSREEVQKIIDAVGGKENIITATHCVTRLRLVLKDEKIVDEAALDNIDVVKGSFSANGQFQVIIGTGTVEKVFAVFAELTGIDTDTTKEEVKQASAEKSNWFQKALLGLAEIFVPILPAIITAGLLLGVNNLLTGPDIFMKQPVIEAYPQWAGVADMINIIAGTAFAFLPVLVGWSASKKFGGSPLLGIVLGLVLVNPALLNAYGLADARLAGDVPTWNLFGWHIEKVGYQAQVLPILAATYVLVKIELFLKKRIADSFQLLLVAPISLLVTGILSFIVIGPVTMFIANLITTGIVNIFDFAPALGGLIYGTLYAPLVITGMHHLFLAVDLQLIGSTGSTFLWPIVVMSNLAQGAAALAMFFIFKKKKDRSLAGTSALTASLGVTEPAMFGVNLRYRYPFYAAIIGSGVAGCIITVAKVKAFSIGVGGLPGIVSIMKPGWAIFALGMLLAIVIPFILTLIFSKFAKQKA</sequence>
<keyword evidence="6" id="KW-0598">Phosphotransferase system</keyword>
<name>A0A1D2LGH0_BROTH</name>
<dbReference type="Pfam" id="PF00367">
    <property type="entry name" value="PTS_EIIB"/>
    <property type="match status" value="1"/>
</dbReference>